<feature type="transmembrane region" description="Helical" evidence="6">
    <location>
        <begin position="143"/>
        <end position="167"/>
    </location>
</feature>
<dbReference type="PANTHER" id="PTHR11654">
    <property type="entry name" value="OLIGOPEPTIDE TRANSPORTER-RELATED"/>
    <property type="match status" value="1"/>
</dbReference>
<comment type="subcellular location">
    <subcellularLocation>
        <location evidence="1">Membrane</location>
        <topology evidence="1">Multi-pass membrane protein</topology>
    </subcellularLocation>
</comment>
<keyword evidence="5 6" id="KW-0472">Membrane</keyword>
<gene>
    <name evidence="8" type="primary">LOC101498127</name>
</gene>
<keyword evidence="3 6" id="KW-0812">Transmembrane</keyword>
<protein>
    <submittedName>
        <fullName evidence="8">Protein NRT1/ PTR FAMILY 2.13-like isoform X2</fullName>
    </submittedName>
</protein>
<dbReference type="Proteomes" id="UP000087171">
    <property type="component" value="Chromosome Ca2"/>
</dbReference>
<comment type="similarity">
    <text evidence="2">Belongs to the major facilitator superfamily. Proton-dependent oligopeptide transporter (POT/PTR) (TC 2.A.17) family.</text>
</comment>
<feature type="transmembrane region" description="Helical" evidence="6">
    <location>
        <begin position="497"/>
        <end position="520"/>
    </location>
</feature>
<dbReference type="GO" id="GO:0016020">
    <property type="term" value="C:membrane"/>
    <property type="evidence" value="ECO:0007669"/>
    <property type="project" value="UniProtKB-SubCell"/>
</dbReference>
<feature type="transmembrane region" description="Helical" evidence="6">
    <location>
        <begin position="374"/>
        <end position="392"/>
    </location>
</feature>
<dbReference type="RefSeq" id="XP_004489982.1">
    <property type="nucleotide sequence ID" value="XM_004489925.2"/>
</dbReference>
<dbReference type="Gene3D" id="1.20.1250.20">
    <property type="entry name" value="MFS general substrate transporter like domains"/>
    <property type="match status" value="1"/>
</dbReference>
<feature type="transmembrane region" description="Helical" evidence="6">
    <location>
        <begin position="210"/>
        <end position="232"/>
    </location>
</feature>
<reference evidence="8" key="2">
    <citation type="submission" date="2025-08" db="UniProtKB">
        <authorList>
            <consortium name="RefSeq"/>
        </authorList>
    </citation>
    <scope>IDENTIFICATION</scope>
    <source>
        <tissue evidence="8">Etiolated seedlings</tissue>
    </source>
</reference>
<dbReference type="eggNOG" id="KOG1237">
    <property type="taxonomic scope" value="Eukaryota"/>
</dbReference>
<dbReference type="AlphaFoldDB" id="A0A1S2XIS3"/>
<keyword evidence="4 6" id="KW-1133">Transmembrane helix</keyword>
<sequence>MSSIQKRLLDEESLVQSKSNKPGWKAMPYILGNESVEKLAKLGIQVNFMVYLMRVYNMDQVYAANILNTMNAFSNFLPLIGAFIADAYLGKFMTIAIASFANLAGMAIVMLTAWVPQFHPSPCSLQQQQLGSCNGPTNFQLGILFFGFFGLAIGTGGISSCSIPFAIDQFDLTTIEGRQGTRSFYNMYYVIQTVLLLINVTLVVKIQDSFSWALGFALPTFFMFVAIVFYFAGTKVYAYVEPEGSILSRITQVFVAARRKRHLRLPATGETGRVFYDPPLEKMEPKLPLTKEFRCLNKAALMVENELNDDESNNDPWRLCSIQQIEELKCLLKIMPIWLTGIITYIPTGQLAIFPMSQAMKMDKHLTKNFEIPPGWLIILTMLTIAIIIPIYEKVISPILTKVTKQEGGLTTLQRIGIGHFFAIVTMVIAGFVEHQRRVVSSTSLRESINETKQMSIIWLAPQFIFLGINQAFSIVGQTEFFNKESPDKMRSIGNSLLSLQTSVASNISTFIVNIIHNFSGKQGQPDWLDSDVNKGRLEYFYFIVAGLGLFNFLFFMSCARVYRYKTFVK</sequence>
<evidence type="ECO:0000256" key="4">
    <source>
        <dbReference type="ARBA" id="ARBA00022989"/>
    </source>
</evidence>
<feature type="transmembrane region" description="Helical" evidence="6">
    <location>
        <begin position="92"/>
        <end position="115"/>
    </location>
</feature>
<dbReference type="InterPro" id="IPR000109">
    <property type="entry name" value="POT_fam"/>
</dbReference>
<evidence type="ECO:0000256" key="5">
    <source>
        <dbReference type="ARBA" id="ARBA00023136"/>
    </source>
</evidence>
<dbReference type="OrthoDB" id="8904098at2759"/>
<dbReference type="PaxDb" id="3827-XP_004489982.1"/>
<dbReference type="GeneID" id="101498127"/>
<feature type="transmembrane region" description="Helical" evidence="6">
    <location>
        <begin position="62"/>
        <end position="85"/>
    </location>
</feature>
<evidence type="ECO:0000313" key="8">
    <source>
        <dbReference type="RefSeq" id="XP_004489982.1"/>
    </source>
</evidence>
<dbReference type="GO" id="GO:0022857">
    <property type="term" value="F:transmembrane transporter activity"/>
    <property type="evidence" value="ECO:0007669"/>
    <property type="project" value="InterPro"/>
</dbReference>
<dbReference type="KEGG" id="cam:101498127"/>
<evidence type="ECO:0000256" key="1">
    <source>
        <dbReference type="ARBA" id="ARBA00004141"/>
    </source>
</evidence>
<feature type="transmembrane region" description="Helical" evidence="6">
    <location>
        <begin position="413"/>
        <end position="433"/>
    </location>
</feature>
<accession>A0A1S2XIS3</accession>
<dbReference type="InterPro" id="IPR036259">
    <property type="entry name" value="MFS_trans_sf"/>
</dbReference>
<dbReference type="SUPFAM" id="SSF103473">
    <property type="entry name" value="MFS general substrate transporter"/>
    <property type="match status" value="1"/>
</dbReference>
<feature type="transmembrane region" description="Helical" evidence="6">
    <location>
        <begin position="457"/>
        <end position="476"/>
    </location>
</feature>
<evidence type="ECO:0000256" key="6">
    <source>
        <dbReference type="SAM" id="Phobius"/>
    </source>
</evidence>
<evidence type="ECO:0000256" key="2">
    <source>
        <dbReference type="ARBA" id="ARBA00005982"/>
    </source>
</evidence>
<feature type="transmembrane region" description="Helical" evidence="6">
    <location>
        <begin position="334"/>
        <end position="354"/>
    </location>
</feature>
<evidence type="ECO:0000313" key="7">
    <source>
        <dbReference type="Proteomes" id="UP000087171"/>
    </source>
</evidence>
<feature type="transmembrane region" description="Helical" evidence="6">
    <location>
        <begin position="540"/>
        <end position="563"/>
    </location>
</feature>
<organism evidence="7 8">
    <name type="scientific">Cicer arietinum</name>
    <name type="common">Chickpea</name>
    <name type="synonym">Garbanzo</name>
    <dbReference type="NCBI Taxonomy" id="3827"/>
    <lineage>
        <taxon>Eukaryota</taxon>
        <taxon>Viridiplantae</taxon>
        <taxon>Streptophyta</taxon>
        <taxon>Embryophyta</taxon>
        <taxon>Tracheophyta</taxon>
        <taxon>Spermatophyta</taxon>
        <taxon>Magnoliopsida</taxon>
        <taxon>eudicotyledons</taxon>
        <taxon>Gunneridae</taxon>
        <taxon>Pentapetalae</taxon>
        <taxon>rosids</taxon>
        <taxon>fabids</taxon>
        <taxon>Fabales</taxon>
        <taxon>Fabaceae</taxon>
        <taxon>Papilionoideae</taxon>
        <taxon>50 kb inversion clade</taxon>
        <taxon>NPAAA clade</taxon>
        <taxon>Hologalegina</taxon>
        <taxon>IRL clade</taxon>
        <taxon>Cicereae</taxon>
        <taxon>Cicer</taxon>
    </lineage>
</organism>
<keyword evidence="7" id="KW-1185">Reference proteome</keyword>
<dbReference type="CDD" id="cd17416">
    <property type="entry name" value="MFS_NPF1_2"/>
    <property type="match status" value="1"/>
</dbReference>
<feature type="transmembrane region" description="Helical" evidence="6">
    <location>
        <begin position="187"/>
        <end position="204"/>
    </location>
</feature>
<evidence type="ECO:0000256" key="3">
    <source>
        <dbReference type="ARBA" id="ARBA00022692"/>
    </source>
</evidence>
<reference evidence="7" key="1">
    <citation type="journal article" date="2013" name="Nat. Biotechnol.">
        <title>Draft genome sequence of chickpea (Cicer arietinum) provides a resource for trait improvement.</title>
        <authorList>
            <person name="Varshney R.K."/>
            <person name="Song C."/>
            <person name="Saxena R.K."/>
            <person name="Azam S."/>
            <person name="Yu S."/>
            <person name="Sharpe A.G."/>
            <person name="Cannon S."/>
            <person name="Baek J."/>
            <person name="Rosen B.D."/>
            <person name="Tar'an B."/>
            <person name="Millan T."/>
            <person name="Zhang X."/>
            <person name="Ramsay L.D."/>
            <person name="Iwata A."/>
            <person name="Wang Y."/>
            <person name="Nelson W."/>
            <person name="Farmer A.D."/>
            <person name="Gaur P.M."/>
            <person name="Soderlund C."/>
            <person name="Penmetsa R.V."/>
            <person name="Xu C."/>
            <person name="Bharti A.K."/>
            <person name="He W."/>
            <person name="Winter P."/>
            <person name="Zhao S."/>
            <person name="Hane J.K."/>
            <person name="Carrasquilla-Garcia N."/>
            <person name="Condie J.A."/>
            <person name="Upadhyaya H.D."/>
            <person name="Luo M.C."/>
            <person name="Thudi M."/>
            <person name="Gowda C.L."/>
            <person name="Singh N.P."/>
            <person name="Lichtenzveig J."/>
            <person name="Gali K.K."/>
            <person name="Rubio J."/>
            <person name="Nadarajan N."/>
            <person name="Dolezel J."/>
            <person name="Bansal K.C."/>
            <person name="Xu X."/>
            <person name="Edwards D."/>
            <person name="Zhang G."/>
            <person name="Kahl G."/>
            <person name="Gil J."/>
            <person name="Singh K.B."/>
            <person name="Datta S.K."/>
            <person name="Jackson S.A."/>
            <person name="Wang J."/>
            <person name="Cook D.R."/>
        </authorList>
    </citation>
    <scope>NUCLEOTIDE SEQUENCE [LARGE SCALE GENOMIC DNA]</scope>
    <source>
        <strain evidence="7">cv. CDC Frontier</strain>
    </source>
</reference>
<proteinExistence type="inferred from homology"/>
<dbReference type="Pfam" id="PF00854">
    <property type="entry name" value="PTR2"/>
    <property type="match status" value="1"/>
</dbReference>
<name>A0A1S2XIS3_CICAR</name>